<proteinExistence type="predicted"/>
<dbReference type="Gramene" id="CDF35154">
    <property type="protein sequence ID" value="CDF35154"/>
    <property type="gene ID" value="CHC_T00003581001"/>
</dbReference>
<reference evidence="2" key="3">
    <citation type="submission" date="2013-05" db="EMBL/GenBank/DDBJ databases">
        <authorList>
            <person name="Genoscope - CEA"/>
        </authorList>
    </citation>
    <scope>NUCLEOTIDE SEQUENCE</scope>
    <source>
        <strain evidence="2">Stackhouse</strain>
    </source>
</reference>
<evidence type="ECO:0000313" key="2">
    <source>
        <dbReference type="EMBL" id="CDF35153.1"/>
    </source>
</evidence>
<feature type="compositionally biased region" description="Polar residues" evidence="1">
    <location>
        <begin position="135"/>
        <end position="145"/>
    </location>
</feature>
<dbReference type="AlphaFoldDB" id="R7QBJ8"/>
<dbReference type="GeneID" id="17322689"/>
<protein>
    <submittedName>
        <fullName evidence="2">Uncharacterized protein</fullName>
    </submittedName>
</protein>
<dbReference type="RefSeq" id="XP_005714973.1">
    <property type="nucleotide sequence ID" value="XM_005714916.1"/>
</dbReference>
<evidence type="ECO:0000313" key="4">
    <source>
        <dbReference type="Proteomes" id="UP000012073"/>
    </source>
</evidence>
<feature type="compositionally biased region" description="Acidic residues" evidence="1">
    <location>
        <begin position="86"/>
        <end position="99"/>
    </location>
</feature>
<dbReference type="KEGG" id="ccp:CHC_T00003580001"/>
<gene>
    <name evidence="2" type="ORF">CHC_T00003580001</name>
    <name evidence="3" type="ORF">CHC_T00003581001</name>
</gene>
<sequence length="145" mass="16023">MKIHAEFYPSKRSTCRGMSQHLTDAEGKITRRYDPVVSGRFSGIVMMSDRSPTEPEDIVEMQTLNTAPQPVSTPQTPAVLLNANDPNDEEEEEEGEEVPPLEPFVYRDEADESKKDDEEKDGGDSASKEDADVNMNDSGDGQTSV</sequence>
<dbReference type="EMBL" id="HG001719">
    <property type="protein sequence ID" value="CDF35154.1"/>
    <property type="molecule type" value="Genomic_DNA"/>
</dbReference>
<dbReference type="Proteomes" id="UP000012073">
    <property type="component" value="Unassembled WGS sequence"/>
</dbReference>
<organism evidence="2 4">
    <name type="scientific">Chondrus crispus</name>
    <name type="common">Carrageen Irish moss</name>
    <name type="synonym">Polymorpha crispa</name>
    <dbReference type="NCBI Taxonomy" id="2769"/>
    <lineage>
        <taxon>Eukaryota</taxon>
        <taxon>Rhodophyta</taxon>
        <taxon>Florideophyceae</taxon>
        <taxon>Rhodymeniophycidae</taxon>
        <taxon>Gigartinales</taxon>
        <taxon>Gigartinaceae</taxon>
        <taxon>Chondrus</taxon>
    </lineage>
</organism>
<accession>R7QBJ8</accession>
<dbReference type="KEGG" id="ccp:CHC_T00003581001"/>
<evidence type="ECO:0000313" key="3">
    <source>
        <dbReference type="EMBL" id="CDF35154.1"/>
    </source>
</evidence>
<reference evidence="2" key="2">
    <citation type="journal article" date="2013" name="Proc. Natl. Acad. Sci. U.S.A.">
        <title>Genome structure and metabolic features in the red seaweed Chondrus crispus shed light on evolution of the Archaeplastida.</title>
        <authorList>
            <person name="Collen J."/>
            <person name="Porcel B."/>
            <person name="Carre W."/>
            <person name="Ball S.G."/>
            <person name="Chaparro C."/>
            <person name="Tonon T."/>
            <person name="Barbeyron T."/>
            <person name="Michel G."/>
            <person name="Noel B."/>
            <person name="Valentin K."/>
            <person name="Elias M."/>
            <person name="Artiguenave F."/>
            <person name="Arun A."/>
            <person name="Aury J.M."/>
            <person name="Barbosa-Neto J.F."/>
            <person name="Bothwell J.H."/>
            <person name="Bouget F.Y."/>
            <person name="Brillet L."/>
            <person name="Cabello-Hurtado F."/>
            <person name="Capella-Gutierrez S."/>
            <person name="Charrier B."/>
            <person name="Cladiere L."/>
            <person name="Cock J.M."/>
            <person name="Coelho S.M."/>
            <person name="Colleoni C."/>
            <person name="Czjzek M."/>
            <person name="Da Silva C."/>
            <person name="Delage L."/>
            <person name="Denoeud F."/>
            <person name="Deschamps P."/>
            <person name="Dittami S.M."/>
            <person name="Gabalden T."/>
            <person name="Gachon C.M."/>
            <person name="Groisillier A."/>
            <person name="Herve C."/>
            <person name="Jabbari K."/>
            <person name="Katinka M."/>
            <person name="Kloareg B."/>
            <person name="Kowalczyk N."/>
            <person name="Labadie K."/>
            <person name="Leblanc C."/>
            <person name="Lopez P.J."/>
            <person name="McLachlan D.H."/>
            <person name="Meslet-Cladiere L."/>
            <person name="Moustafa A."/>
            <person name="Nehr Z."/>
            <person name="Nyvall Collen P."/>
            <person name="Panaud O."/>
            <person name="Partensky F."/>
            <person name="Poulain J."/>
            <person name="Rensing S.A."/>
            <person name="Rousvoal S."/>
            <person name="Samson G."/>
            <person name="Symeonidi A."/>
            <person name="Weissenbach J."/>
            <person name="Zambounis A."/>
            <person name="Wincker P."/>
            <person name="Boyen C."/>
        </authorList>
    </citation>
    <scope>NUCLEOTIDE SEQUENCE [LARGE SCALE GENOMIC DNA]</scope>
    <source>
        <strain evidence="2">Stackhouse</strain>
    </source>
</reference>
<reference evidence="4" key="1">
    <citation type="journal article" date="2013" name="Proc. Natl. Acad. Sci. U.S.A.">
        <title>Genome structure and metabolic features in the red seaweed Chondrus crispus shed light on evolution of the Archaeplastida.</title>
        <authorList>
            <person name="Collen J."/>
            <person name="Porcel B."/>
            <person name="Carre W."/>
            <person name="Ball S.G."/>
            <person name="Chaparro C."/>
            <person name="Tonon T."/>
            <person name="Barbeyron T."/>
            <person name="Michel G."/>
            <person name="Noel B."/>
            <person name="Valentin K."/>
            <person name="Elias M."/>
            <person name="Artiguenave F."/>
            <person name="Arun A."/>
            <person name="Aury J.M."/>
            <person name="Barbosa-Neto J.F."/>
            <person name="Bothwell J.H."/>
            <person name="Bouget F.Y."/>
            <person name="Brillet L."/>
            <person name="Cabello-Hurtado F."/>
            <person name="Capella-Gutierrez S."/>
            <person name="Charrier B."/>
            <person name="Cladiere L."/>
            <person name="Cock J.M."/>
            <person name="Coelho S.M."/>
            <person name="Colleoni C."/>
            <person name="Czjzek M."/>
            <person name="Da Silva C."/>
            <person name="Delage L."/>
            <person name="Denoeud F."/>
            <person name="Deschamps P."/>
            <person name="Dittami S.M."/>
            <person name="Gabaldon T."/>
            <person name="Gachon C.M."/>
            <person name="Groisillier A."/>
            <person name="Herve C."/>
            <person name="Jabbari K."/>
            <person name="Katinka M."/>
            <person name="Kloareg B."/>
            <person name="Kowalczyk N."/>
            <person name="Labadie K."/>
            <person name="Leblanc C."/>
            <person name="Lopez P.J."/>
            <person name="McLachlan D.H."/>
            <person name="Meslet-Cladiere L."/>
            <person name="Moustafa A."/>
            <person name="Nehr Z."/>
            <person name="Nyvall Collen P."/>
            <person name="Panaud O."/>
            <person name="Partensky F."/>
            <person name="Poulain J."/>
            <person name="Rensing S.A."/>
            <person name="Rousvoal S."/>
            <person name="Samson G."/>
            <person name="Symeonidi A."/>
            <person name="Weissenbach J."/>
            <person name="Zambounis A."/>
            <person name="Wincker P."/>
            <person name="Boyen C."/>
        </authorList>
    </citation>
    <scope>NUCLEOTIDE SEQUENCE [LARGE SCALE GENOMIC DNA]</scope>
    <source>
        <strain evidence="4">cv. Stackhouse</strain>
    </source>
</reference>
<evidence type="ECO:0000256" key="1">
    <source>
        <dbReference type="SAM" id="MobiDB-lite"/>
    </source>
</evidence>
<feature type="region of interest" description="Disordered" evidence="1">
    <location>
        <begin position="45"/>
        <end position="145"/>
    </location>
</feature>
<keyword evidence="4" id="KW-1185">Reference proteome</keyword>
<feature type="compositionally biased region" description="Basic and acidic residues" evidence="1">
    <location>
        <begin position="105"/>
        <end position="131"/>
    </location>
</feature>
<dbReference type="Gramene" id="CDF35153">
    <property type="protein sequence ID" value="CDF35153"/>
    <property type="gene ID" value="CHC_T00003580001"/>
</dbReference>
<name>R7QBJ8_CHOCR</name>
<feature type="compositionally biased region" description="Polar residues" evidence="1">
    <location>
        <begin position="62"/>
        <end position="76"/>
    </location>
</feature>
<dbReference type="RefSeq" id="XP_005714972.1">
    <property type="nucleotide sequence ID" value="XM_005714915.1"/>
</dbReference>
<dbReference type="GeneID" id="17322690"/>
<dbReference type="EMBL" id="HG001719">
    <property type="protein sequence ID" value="CDF35153.1"/>
    <property type="molecule type" value="Genomic_DNA"/>
</dbReference>